<sequence length="288" mass="30101">MSTSHAAAAALNTSALPARQGSLAGQGDTAQQQAAWQKEMERAQMATWFKPPVVAANGNAAAPSVKPPEAPTRNGMIAAAQSPGAIMGGNSPAVGSQPALALEPVAASPRMGEADVFEGAAQTRCAAVRFFTEARPAGITEALPEARASVDVQMRRLGNLFRLNDEFAAGSDPNAEVEATAESREQQPPPPDAEAPLRLHEESMPEGQAVWIAMRADDAALAAMLPRIVGDLQRGMLQDRGQRLYQVVCNGRLVWRAEPEASLAGNTSISDGCSPSVVVDSFHSNKGA</sequence>
<dbReference type="OrthoDB" id="8853116at2"/>
<name>A0A561C3G5_9BURK</name>
<organism evidence="2 3">
    <name type="scientific">Variovorax beijingensis</name>
    <dbReference type="NCBI Taxonomy" id="2496117"/>
    <lineage>
        <taxon>Bacteria</taxon>
        <taxon>Pseudomonadati</taxon>
        <taxon>Pseudomonadota</taxon>
        <taxon>Betaproteobacteria</taxon>
        <taxon>Burkholderiales</taxon>
        <taxon>Comamonadaceae</taxon>
        <taxon>Variovorax</taxon>
    </lineage>
</organism>
<dbReference type="RefSeq" id="WP_145744319.1">
    <property type="nucleotide sequence ID" value="NZ_VIVL01000005.1"/>
</dbReference>
<feature type="region of interest" description="Disordered" evidence="1">
    <location>
        <begin position="19"/>
        <end position="39"/>
    </location>
</feature>
<feature type="region of interest" description="Disordered" evidence="1">
    <location>
        <begin position="169"/>
        <end position="197"/>
    </location>
</feature>
<dbReference type="EMBL" id="VIVL01000005">
    <property type="protein sequence ID" value="TWD85739.1"/>
    <property type="molecule type" value="Genomic_DNA"/>
</dbReference>
<evidence type="ECO:0000313" key="3">
    <source>
        <dbReference type="Proteomes" id="UP000319722"/>
    </source>
</evidence>
<dbReference type="Proteomes" id="UP000319722">
    <property type="component" value="Unassembled WGS sequence"/>
</dbReference>
<reference evidence="2 3" key="1">
    <citation type="submission" date="2019-06" db="EMBL/GenBank/DDBJ databases">
        <title>Sorghum-associated microbial communities from plants grown in Nebraska, USA.</title>
        <authorList>
            <person name="Schachtman D."/>
        </authorList>
    </citation>
    <scope>NUCLEOTIDE SEQUENCE [LARGE SCALE GENOMIC DNA]</scope>
    <source>
        <strain evidence="2 3">T529</strain>
    </source>
</reference>
<protein>
    <submittedName>
        <fullName evidence="2">Uncharacterized protein</fullName>
    </submittedName>
</protein>
<accession>A0A561C3G5</accession>
<evidence type="ECO:0000313" key="2">
    <source>
        <dbReference type="EMBL" id="TWD85739.1"/>
    </source>
</evidence>
<gene>
    <name evidence="2" type="ORF">FB547_105251</name>
</gene>
<proteinExistence type="predicted"/>
<evidence type="ECO:0000256" key="1">
    <source>
        <dbReference type="SAM" id="MobiDB-lite"/>
    </source>
</evidence>
<comment type="caution">
    <text evidence="2">The sequence shown here is derived from an EMBL/GenBank/DDBJ whole genome shotgun (WGS) entry which is preliminary data.</text>
</comment>
<feature type="compositionally biased region" description="Low complexity" evidence="1">
    <location>
        <begin position="25"/>
        <end position="37"/>
    </location>
</feature>
<dbReference type="AlphaFoldDB" id="A0A561C3G5"/>